<reference evidence="2 3" key="1">
    <citation type="submission" date="2019-06" db="EMBL/GenBank/DDBJ databases">
        <title>Flavobacterium sp. MaA-Y11 from geoumgang.</title>
        <authorList>
            <person name="Jeong S."/>
        </authorList>
    </citation>
    <scope>NUCLEOTIDE SEQUENCE [LARGE SCALE GENOMIC DNA]</scope>
    <source>
        <strain evidence="2 3">MaA-Y11</strain>
    </source>
</reference>
<dbReference type="Gene3D" id="3.10.129.10">
    <property type="entry name" value="Hotdog Thioesterase"/>
    <property type="match status" value="1"/>
</dbReference>
<evidence type="ECO:0000313" key="3">
    <source>
        <dbReference type="Proteomes" id="UP000319175"/>
    </source>
</evidence>
<protein>
    <submittedName>
        <fullName evidence="2">Acyl-CoA thioesterase</fullName>
    </submittedName>
</protein>
<sequence>MKILFQKTSFLFGEKLLLQVFKYYKAIKNMSNHFIKEEKIRFQHVDYAGIVFYPRFLEMLNALVEDWFEEALERPFVTIHETNGIPTVDLKVQFKKAARLGEILTKHLWVTNLGSASMVCGFRFEDEQGKTCLEGEVTLVNVAISKNRESIKSEPFSEDMKQKITPFLFKE</sequence>
<dbReference type="InterPro" id="IPR029069">
    <property type="entry name" value="HotDog_dom_sf"/>
</dbReference>
<accession>A0A501QEK8</accession>
<dbReference type="AlphaFoldDB" id="A0A501QEK8"/>
<organism evidence="2 3">
    <name type="scientific">Flavobacterium microcysteis</name>
    <dbReference type="NCBI Taxonomy" id="2596891"/>
    <lineage>
        <taxon>Bacteria</taxon>
        <taxon>Pseudomonadati</taxon>
        <taxon>Bacteroidota</taxon>
        <taxon>Flavobacteriia</taxon>
        <taxon>Flavobacteriales</taxon>
        <taxon>Flavobacteriaceae</taxon>
        <taxon>Flavobacterium</taxon>
    </lineage>
</organism>
<dbReference type="GO" id="GO:0016790">
    <property type="term" value="F:thiolester hydrolase activity"/>
    <property type="evidence" value="ECO:0007669"/>
    <property type="project" value="UniProtKB-ARBA"/>
</dbReference>
<evidence type="ECO:0000259" key="1">
    <source>
        <dbReference type="Pfam" id="PF03061"/>
    </source>
</evidence>
<feature type="domain" description="Thioesterase" evidence="1">
    <location>
        <begin position="67"/>
        <end position="132"/>
    </location>
</feature>
<proteinExistence type="predicted"/>
<reference evidence="2 3" key="2">
    <citation type="submission" date="2019-06" db="EMBL/GenBank/DDBJ databases">
        <authorList>
            <person name="Seo Y."/>
        </authorList>
    </citation>
    <scope>NUCLEOTIDE SEQUENCE [LARGE SCALE GENOMIC DNA]</scope>
    <source>
        <strain evidence="2 3">MaA-Y11</strain>
    </source>
</reference>
<comment type="caution">
    <text evidence="2">The sequence shown here is derived from an EMBL/GenBank/DDBJ whole genome shotgun (WGS) entry which is preliminary data.</text>
</comment>
<gene>
    <name evidence="2" type="ORF">FJA49_06360</name>
</gene>
<dbReference type="Pfam" id="PF03061">
    <property type="entry name" value="4HBT"/>
    <property type="match status" value="1"/>
</dbReference>
<dbReference type="EMBL" id="VFJE01000052">
    <property type="protein sequence ID" value="TPD70557.1"/>
    <property type="molecule type" value="Genomic_DNA"/>
</dbReference>
<name>A0A501QEK8_9FLAO</name>
<dbReference type="CDD" id="cd00586">
    <property type="entry name" value="4HBT"/>
    <property type="match status" value="1"/>
</dbReference>
<dbReference type="Proteomes" id="UP000319175">
    <property type="component" value="Unassembled WGS sequence"/>
</dbReference>
<dbReference type="InterPro" id="IPR006683">
    <property type="entry name" value="Thioestr_dom"/>
</dbReference>
<dbReference type="SUPFAM" id="SSF54637">
    <property type="entry name" value="Thioesterase/thiol ester dehydrase-isomerase"/>
    <property type="match status" value="1"/>
</dbReference>
<evidence type="ECO:0000313" key="2">
    <source>
        <dbReference type="EMBL" id="TPD70557.1"/>
    </source>
</evidence>
<keyword evidence="3" id="KW-1185">Reference proteome</keyword>